<dbReference type="AlphaFoldDB" id="A0A7R7DV61"/>
<evidence type="ECO:0000256" key="1">
    <source>
        <dbReference type="ARBA" id="ARBA00006484"/>
    </source>
</evidence>
<dbReference type="GO" id="GO:0016491">
    <property type="term" value="F:oxidoreductase activity"/>
    <property type="evidence" value="ECO:0007669"/>
    <property type="project" value="UniProtKB-KW"/>
</dbReference>
<dbReference type="InterPro" id="IPR036291">
    <property type="entry name" value="NAD(P)-bd_dom_sf"/>
</dbReference>
<dbReference type="InterPro" id="IPR057326">
    <property type="entry name" value="KR_dom"/>
</dbReference>
<dbReference type="FunFam" id="3.40.50.720:FF:000084">
    <property type="entry name" value="Short-chain dehydrogenase reductase"/>
    <property type="match status" value="1"/>
</dbReference>
<keyword evidence="2" id="KW-0560">Oxidoreductase</keyword>
<dbReference type="PRINTS" id="PR00080">
    <property type="entry name" value="SDRFAMILY"/>
</dbReference>
<evidence type="ECO:0000313" key="4">
    <source>
        <dbReference type="EMBL" id="BCJ38439.1"/>
    </source>
</evidence>
<dbReference type="KEGG" id="atl:Athai_59420"/>
<evidence type="ECO:0000259" key="3">
    <source>
        <dbReference type="SMART" id="SM00822"/>
    </source>
</evidence>
<dbReference type="PROSITE" id="PS00061">
    <property type="entry name" value="ADH_SHORT"/>
    <property type="match status" value="1"/>
</dbReference>
<dbReference type="InterPro" id="IPR020904">
    <property type="entry name" value="Sc_DH/Rdtase_CS"/>
</dbReference>
<dbReference type="CDD" id="cd05233">
    <property type="entry name" value="SDR_c"/>
    <property type="match status" value="1"/>
</dbReference>
<dbReference type="SUPFAM" id="SSF51735">
    <property type="entry name" value="NAD(P)-binding Rossmann-fold domains"/>
    <property type="match status" value="1"/>
</dbReference>
<organism evidence="4 5">
    <name type="scientific">Actinocatenispora thailandica</name>
    <dbReference type="NCBI Taxonomy" id="227318"/>
    <lineage>
        <taxon>Bacteria</taxon>
        <taxon>Bacillati</taxon>
        <taxon>Actinomycetota</taxon>
        <taxon>Actinomycetes</taxon>
        <taxon>Micromonosporales</taxon>
        <taxon>Micromonosporaceae</taxon>
        <taxon>Actinocatenispora</taxon>
    </lineage>
</organism>
<accession>A0A7R7DV61</accession>
<evidence type="ECO:0000256" key="2">
    <source>
        <dbReference type="ARBA" id="ARBA00023002"/>
    </source>
</evidence>
<keyword evidence="5" id="KW-1185">Reference proteome</keyword>
<dbReference type="Pfam" id="PF13561">
    <property type="entry name" value="adh_short_C2"/>
    <property type="match status" value="1"/>
</dbReference>
<proteinExistence type="inferred from homology"/>
<dbReference type="PRINTS" id="PR00081">
    <property type="entry name" value="GDHRDH"/>
</dbReference>
<dbReference type="PANTHER" id="PTHR24321">
    <property type="entry name" value="DEHYDROGENASES, SHORT CHAIN"/>
    <property type="match status" value="1"/>
</dbReference>
<evidence type="ECO:0000313" key="5">
    <source>
        <dbReference type="Proteomes" id="UP000611640"/>
    </source>
</evidence>
<gene>
    <name evidence="4" type="ORF">Athai_59420</name>
</gene>
<dbReference type="PANTHER" id="PTHR24321:SF14">
    <property type="entry name" value="SHORT-CHAIN TYPE DEHYDROGENASE_REDUCTASE BLR2146-RELATED"/>
    <property type="match status" value="1"/>
</dbReference>
<feature type="domain" description="Ketoreductase" evidence="3">
    <location>
        <begin position="17"/>
        <end position="206"/>
    </location>
</feature>
<dbReference type="Gene3D" id="3.40.50.720">
    <property type="entry name" value="NAD(P)-binding Rossmann-like Domain"/>
    <property type="match status" value="1"/>
</dbReference>
<protein>
    <submittedName>
        <fullName evidence="4">3-oxoacyl-ACP reductase</fullName>
    </submittedName>
</protein>
<comment type="similarity">
    <text evidence="1">Belongs to the short-chain dehydrogenases/reductases (SDR) family.</text>
</comment>
<dbReference type="EMBL" id="AP023355">
    <property type="protein sequence ID" value="BCJ38439.1"/>
    <property type="molecule type" value="Genomic_DNA"/>
</dbReference>
<reference evidence="4 5" key="1">
    <citation type="submission" date="2020-08" db="EMBL/GenBank/DDBJ databases">
        <title>Whole genome shotgun sequence of Actinocatenispora thailandica NBRC 105041.</title>
        <authorList>
            <person name="Komaki H."/>
            <person name="Tamura T."/>
        </authorList>
    </citation>
    <scope>NUCLEOTIDE SEQUENCE [LARGE SCALE GENOMIC DNA]</scope>
    <source>
        <strain evidence="4 5">NBRC 105041</strain>
    </source>
</reference>
<dbReference type="SMART" id="SM00822">
    <property type="entry name" value="PKS_KR"/>
    <property type="match status" value="1"/>
</dbReference>
<name>A0A7R7DV61_9ACTN</name>
<dbReference type="Proteomes" id="UP000611640">
    <property type="component" value="Chromosome"/>
</dbReference>
<sequence>MAGMAAETTAPGRFAGRLAVLTGAARGIGATTARRLAAEGARVVLADIDDTGAQVAAEIEAAGGQATFVAADVASDADWDRVAAVAHRYGPVDVLVSNAFFDPARPLHETGRDSWDRQLAVCLTGSYLAVRTFLPDLRARRGAVVVTSSVHALIGLPGHPAYAAAKGGLTALCRQLAVEYGPEVRVNSVLPGPILTAAWDGVPEPDRARSVEATAAKRFGDPAEVAAVIAFLASPEASYVTGAAVPVDGGWSITKASA</sequence>
<dbReference type="InterPro" id="IPR002347">
    <property type="entry name" value="SDR_fam"/>
</dbReference>